<evidence type="ECO:0008006" key="4">
    <source>
        <dbReference type="Google" id="ProtNLM"/>
    </source>
</evidence>
<protein>
    <recommendedName>
        <fullName evidence="4">Wound-responsive family protein</fullName>
    </recommendedName>
</protein>
<evidence type="ECO:0000313" key="3">
    <source>
        <dbReference type="Proteomes" id="UP000326939"/>
    </source>
</evidence>
<comment type="caution">
    <text evidence="2">The sequence shown here is derived from an EMBL/GenBank/DDBJ whole genome shotgun (WGS) entry which is preliminary data.</text>
</comment>
<proteinExistence type="predicted"/>
<reference evidence="3" key="1">
    <citation type="journal article" date="2019" name="Gigascience">
        <title>De novo genome assembly of the endangered Acer yangbiense, a plant species with extremely small populations endemic to Yunnan Province, China.</title>
        <authorList>
            <person name="Yang J."/>
            <person name="Wariss H.M."/>
            <person name="Tao L."/>
            <person name="Zhang R."/>
            <person name="Yun Q."/>
            <person name="Hollingsworth P."/>
            <person name="Dao Z."/>
            <person name="Luo G."/>
            <person name="Guo H."/>
            <person name="Ma Y."/>
            <person name="Sun W."/>
        </authorList>
    </citation>
    <scope>NUCLEOTIDE SEQUENCE [LARGE SCALE GENOMIC DNA]</scope>
    <source>
        <strain evidence="3">cv. br00</strain>
    </source>
</reference>
<dbReference type="InterPro" id="IPR022251">
    <property type="entry name" value="DUF3774_wound-induced"/>
</dbReference>
<organism evidence="2 3">
    <name type="scientific">Salix brachista</name>
    <dbReference type="NCBI Taxonomy" id="2182728"/>
    <lineage>
        <taxon>Eukaryota</taxon>
        <taxon>Viridiplantae</taxon>
        <taxon>Streptophyta</taxon>
        <taxon>Embryophyta</taxon>
        <taxon>Tracheophyta</taxon>
        <taxon>Spermatophyta</taxon>
        <taxon>Magnoliopsida</taxon>
        <taxon>eudicotyledons</taxon>
        <taxon>Gunneridae</taxon>
        <taxon>Pentapetalae</taxon>
        <taxon>rosids</taxon>
        <taxon>fabids</taxon>
        <taxon>Malpighiales</taxon>
        <taxon>Salicaceae</taxon>
        <taxon>Saliceae</taxon>
        <taxon>Salix</taxon>
    </lineage>
</organism>
<gene>
    <name evidence="2" type="ORF">DKX38_030029</name>
</gene>
<dbReference type="EMBL" id="VDCV01000019">
    <property type="protein sequence ID" value="KAB5513001.1"/>
    <property type="molecule type" value="Genomic_DNA"/>
</dbReference>
<dbReference type="Pfam" id="PF12609">
    <property type="entry name" value="DUF3774"/>
    <property type="match status" value="2"/>
</dbReference>
<feature type="compositionally biased region" description="Polar residues" evidence="1">
    <location>
        <begin position="42"/>
        <end position="65"/>
    </location>
</feature>
<feature type="region of interest" description="Disordered" evidence="1">
    <location>
        <begin position="42"/>
        <end position="76"/>
    </location>
</feature>
<evidence type="ECO:0000313" key="2">
    <source>
        <dbReference type="EMBL" id="KAB5513001.1"/>
    </source>
</evidence>
<name>A0A5N5J123_9ROSI</name>
<sequence>MSSTSKAWAVATSIAAVEALKDQGFCRWNYTIRSLHQHAKNQVRSTSQARKLSSPISTVDSSKVRGNQKARQSEESLRKITLRRNYNLLVLQYTVTEKMSSASKAWLVAAAIGGVEALKDQGFCRWNYALRSLHQHAKNHVRSASQAKMLSSSSSAMISNKVKEVKAKQSEESLRKVMYLSCWGPY</sequence>
<dbReference type="AlphaFoldDB" id="A0A5N5J123"/>
<dbReference type="Proteomes" id="UP000326939">
    <property type="component" value="Chromosome 19"/>
</dbReference>
<accession>A0A5N5J123</accession>
<keyword evidence="3" id="KW-1185">Reference proteome</keyword>
<dbReference type="PANTHER" id="PTHR33090">
    <property type="entry name" value="DUF3774 DOMAIN PROTEIN-RELATED"/>
    <property type="match status" value="1"/>
</dbReference>
<evidence type="ECO:0000256" key="1">
    <source>
        <dbReference type="SAM" id="MobiDB-lite"/>
    </source>
</evidence>